<comment type="caution">
    <text evidence="1">The sequence shown here is derived from an EMBL/GenBank/DDBJ whole genome shotgun (WGS) entry which is preliminary data.</text>
</comment>
<evidence type="ECO:0000313" key="1">
    <source>
        <dbReference type="EMBL" id="KAI3827364.1"/>
    </source>
</evidence>
<reference evidence="2" key="1">
    <citation type="journal article" date="2022" name="Mol. Ecol. Resour.">
        <title>The genomes of chicory, endive, great burdock and yacon provide insights into Asteraceae palaeo-polyploidization history and plant inulin production.</title>
        <authorList>
            <person name="Fan W."/>
            <person name="Wang S."/>
            <person name="Wang H."/>
            <person name="Wang A."/>
            <person name="Jiang F."/>
            <person name="Liu H."/>
            <person name="Zhao H."/>
            <person name="Xu D."/>
            <person name="Zhang Y."/>
        </authorList>
    </citation>
    <scope>NUCLEOTIDE SEQUENCE [LARGE SCALE GENOMIC DNA]</scope>
    <source>
        <strain evidence="2">cv. Yunnan</strain>
    </source>
</reference>
<reference evidence="1 2" key="2">
    <citation type="journal article" date="2022" name="Mol. Ecol. Resour.">
        <title>The genomes of chicory, endive, great burdock and yacon provide insights into Asteraceae paleo-polyploidization history and plant inulin production.</title>
        <authorList>
            <person name="Fan W."/>
            <person name="Wang S."/>
            <person name="Wang H."/>
            <person name="Wang A."/>
            <person name="Jiang F."/>
            <person name="Liu H."/>
            <person name="Zhao H."/>
            <person name="Xu D."/>
            <person name="Zhang Y."/>
        </authorList>
    </citation>
    <scope>NUCLEOTIDE SEQUENCE [LARGE SCALE GENOMIC DNA]</scope>
    <source>
        <strain evidence="2">cv. Yunnan</strain>
        <tissue evidence="1">Leaves</tissue>
    </source>
</reference>
<protein>
    <submittedName>
        <fullName evidence="1">Uncharacterized protein</fullName>
    </submittedName>
</protein>
<keyword evidence="2" id="KW-1185">Reference proteome</keyword>
<evidence type="ECO:0000313" key="2">
    <source>
        <dbReference type="Proteomes" id="UP001056120"/>
    </source>
</evidence>
<accession>A0ACB9K534</accession>
<dbReference type="EMBL" id="CM042018">
    <property type="protein sequence ID" value="KAI3827364.1"/>
    <property type="molecule type" value="Genomic_DNA"/>
</dbReference>
<name>A0ACB9K534_9ASTR</name>
<dbReference type="Proteomes" id="UP001056120">
    <property type="component" value="Linkage Group LG01"/>
</dbReference>
<sequence>MFTSIFSFPHQQTTISIHHKSPKTVFRGLQLGLFEMLLRSSSTPSLTSWFQQQNPKPLSSRDPDFIHHLKSPTISLHSPISSTDSPNKITRASSETDLISLSLPLRRNSLNSANCLMASVAVEEGVEEDEIESKGLMFSSSGLDVDEGCGVLVMVDGTGGGGGGGRICGGGGGNGDYGGDGTDVYYRNMIEANPSNSLILGNYAKYLKEVRGDVVKAEEYCTRAILANPSDATALSMYADLIWETQRDASRAQNYFDQAVKASPDDSYVMASYARFLWDADEEGSDMNLAAPRFSHEASQQFPVAAAS</sequence>
<organism evidence="1 2">
    <name type="scientific">Smallanthus sonchifolius</name>
    <dbReference type="NCBI Taxonomy" id="185202"/>
    <lineage>
        <taxon>Eukaryota</taxon>
        <taxon>Viridiplantae</taxon>
        <taxon>Streptophyta</taxon>
        <taxon>Embryophyta</taxon>
        <taxon>Tracheophyta</taxon>
        <taxon>Spermatophyta</taxon>
        <taxon>Magnoliopsida</taxon>
        <taxon>eudicotyledons</taxon>
        <taxon>Gunneridae</taxon>
        <taxon>Pentapetalae</taxon>
        <taxon>asterids</taxon>
        <taxon>campanulids</taxon>
        <taxon>Asterales</taxon>
        <taxon>Asteraceae</taxon>
        <taxon>Asteroideae</taxon>
        <taxon>Heliantheae alliance</taxon>
        <taxon>Millerieae</taxon>
        <taxon>Smallanthus</taxon>
    </lineage>
</organism>
<proteinExistence type="predicted"/>
<gene>
    <name evidence="1" type="ORF">L1987_01437</name>
</gene>